<keyword evidence="6" id="KW-1185">Reference proteome</keyword>
<dbReference type="InterPro" id="IPR027417">
    <property type="entry name" value="P-loop_NTPase"/>
</dbReference>
<dbReference type="Gene3D" id="1.20.1560.10">
    <property type="entry name" value="ABC transporter type 1, transmembrane domain"/>
    <property type="match status" value="1"/>
</dbReference>
<keyword evidence="3" id="KW-1133">Transmembrane helix</keyword>
<evidence type="ECO:0000313" key="6">
    <source>
        <dbReference type="Proteomes" id="UP001428341"/>
    </source>
</evidence>
<protein>
    <submittedName>
        <fullName evidence="5">Uncharacterized protein</fullName>
    </submittedName>
</protein>
<keyword evidence="4" id="KW-0472">Membrane</keyword>
<evidence type="ECO:0000256" key="3">
    <source>
        <dbReference type="ARBA" id="ARBA00022989"/>
    </source>
</evidence>
<dbReference type="SUPFAM" id="SSF52540">
    <property type="entry name" value="P-loop containing nucleoside triphosphate hydrolases"/>
    <property type="match status" value="1"/>
</dbReference>
<keyword evidence="2" id="KW-0812">Transmembrane</keyword>
<reference evidence="5 6" key="1">
    <citation type="submission" date="2024-05" db="EMBL/GenBank/DDBJ databases">
        <title>Haplotype-resolved chromosome-level genome assembly of Huyou (Citrus changshanensis).</title>
        <authorList>
            <person name="Miao C."/>
            <person name="Chen W."/>
            <person name="Wu Y."/>
            <person name="Wang L."/>
            <person name="Zhao S."/>
            <person name="Grierson D."/>
            <person name="Xu C."/>
            <person name="Chen K."/>
        </authorList>
    </citation>
    <scope>NUCLEOTIDE SEQUENCE [LARGE SCALE GENOMIC DNA]</scope>
    <source>
        <strain evidence="5">01-14</strain>
        <tissue evidence="5">Leaf</tissue>
    </source>
</reference>
<dbReference type="EMBL" id="JBCGBO010000004">
    <property type="protein sequence ID" value="KAK9208614.1"/>
    <property type="molecule type" value="Genomic_DNA"/>
</dbReference>
<gene>
    <name evidence="5" type="ORF">WN944_000973</name>
</gene>
<dbReference type="Proteomes" id="UP001428341">
    <property type="component" value="Unassembled WGS sequence"/>
</dbReference>
<dbReference type="InterPro" id="IPR039421">
    <property type="entry name" value="Type_1_exporter"/>
</dbReference>
<name>A0AAP0QMC1_9ROSI</name>
<evidence type="ECO:0000256" key="1">
    <source>
        <dbReference type="ARBA" id="ARBA00004141"/>
    </source>
</evidence>
<comment type="caution">
    <text evidence="5">The sequence shown here is derived from an EMBL/GenBank/DDBJ whole genome shotgun (WGS) entry which is preliminary data.</text>
</comment>
<sequence>MELVSQEYALFGTSIKDNVLFGKLEATMDEVISTSMAANAHNFMRQLLEGNETKGITFIKWTKAVNCYNKSVMKNPGILLLDEVTSALDSESETLVQYILDQASLGRTTPVVAHKLSTVRNADLTAIVNNGCLVEIGSHNDLINKTNGHYAKMAKISVEKVLQIFNEAQEEPRKQARKKSWLAGNGTGKVIAEARSMTSDLAEGSTAIATVLKILERQSLIPRSSQGMAQVEASYKKIQKYRDEKG</sequence>
<dbReference type="InterPro" id="IPR036640">
    <property type="entry name" value="ABC1_TM_sf"/>
</dbReference>
<organism evidence="5 6">
    <name type="scientific">Citrus x changshan-huyou</name>
    <dbReference type="NCBI Taxonomy" id="2935761"/>
    <lineage>
        <taxon>Eukaryota</taxon>
        <taxon>Viridiplantae</taxon>
        <taxon>Streptophyta</taxon>
        <taxon>Embryophyta</taxon>
        <taxon>Tracheophyta</taxon>
        <taxon>Spermatophyta</taxon>
        <taxon>Magnoliopsida</taxon>
        <taxon>eudicotyledons</taxon>
        <taxon>Gunneridae</taxon>
        <taxon>Pentapetalae</taxon>
        <taxon>rosids</taxon>
        <taxon>malvids</taxon>
        <taxon>Sapindales</taxon>
        <taxon>Rutaceae</taxon>
        <taxon>Aurantioideae</taxon>
        <taxon>Citrus</taxon>
    </lineage>
</organism>
<evidence type="ECO:0000313" key="5">
    <source>
        <dbReference type="EMBL" id="KAK9208614.1"/>
    </source>
</evidence>
<dbReference type="GO" id="GO:0005886">
    <property type="term" value="C:plasma membrane"/>
    <property type="evidence" value="ECO:0007669"/>
    <property type="project" value="TreeGrafter"/>
</dbReference>
<dbReference type="PANTHER" id="PTHR24222:SF79">
    <property type="entry name" value="ATP BINDING CASSETTE SUBFAMILY B"/>
    <property type="match status" value="1"/>
</dbReference>
<dbReference type="AlphaFoldDB" id="A0AAP0QMC1"/>
<evidence type="ECO:0000256" key="2">
    <source>
        <dbReference type="ARBA" id="ARBA00022692"/>
    </source>
</evidence>
<evidence type="ECO:0000256" key="4">
    <source>
        <dbReference type="ARBA" id="ARBA00023136"/>
    </source>
</evidence>
<dbReference type="Gene3D" id="3.40.50.300">
    <property type="entry name" value="P-loop containing nucleotide triphosphate hydrolases"/>
    <property type="match status" value="1"/>
</dbReference>
<proteinExistence type="predicted"/>
<dbReference type="GO" id="GO:0042626">
    <property type="term" value="F:ATPase-coupled transmembrane transporter activity"/>
    <property type="evidence" value="ECO:0007669"/>
    <property type="project" value="TreeGrafter"/>
</dbReference>
<comment type="subcellular location">
    <subcellularLocation>
        <location evidence="1">Membrane</location>
        <topology evidence="1">Multi-pass membrane protein</topology>
    </subcellularLocation>
</comment>
<dbReference type="GO" id="GO:0005524">
    <property type="term" value="F:ATP binding"/>
    <property type="evidence" value="ECO:0007669"/>
    <property type="project" value="InterPro"/>
</dbReference>
<dbReference type="PANTHER" id="PTHR24222">
    <property type="entry name" value="ABC TRANSPORTER B FAMILY"/>
    <property type="match status" value="1"/>
</dbReference>
<accession>A0AAP0QMC1</accession>